<dbReference type="InterPro" id="IPR041577">
    <property type="entry name" value="RT_RNaseH_2"/>
</dbReference>
<gene>
    <name evidence="3" type="ORF">HNY73_019192</name>
</gene>
<comment type="caution">
    <text evidence="3">The sequence shown here is derived from an EMBL/GenBank/DDBJ whole genome shotgun (WGS) entry which is preliminary data.</text>
</comment>
<evidence type="ECO:0000256" key="1">
    <source>
        <dbReference type="SAM" id="MobiDB-lite"/>
    </source>
</evidence>
<name>A0A8T0EFC0_ARGBR</name>
<dbReference type="PANTHER" id="PTHR33064:SF29">
    <property type="entry name" value="PEPTIDASE A2 DOMAIN-CONTAINING PROTEIN-RELATED"/>
    <property type="match status" value="1"/>
</dbReference>
<feature type="domain" description="Reverse transcriptase/retrotransposon-derived protein RNase H-like" evidence="2">
    <location>
        <begin position="237"/>
        <end position="297"/>
    </location>
</feature>
<dbReference type="InterPro" id="IPR008042">
    <property type="entry name" value="Retrotrans_Pao"/>
</dbReference>
<dbReference type="InterPro" id="IPR051320">
    <property type="entry name" value="Viral_Replic_Matur_Polypro"/>
</dbReference>
<reference evidence="3" key="1">
    <citation type="journal article" date="2020" name="bioRxiv">
        <title>Chromosome-level reference genome of the European wasp spider Argiope bruennichi: a resource for studies on range expansion and evolutionary adaptation.</title>
        <authorList>
            <person name="Sheffer M.M."/>
            <person name="Hoppe A."/>
            <person name="Krehenwinkel H."/>
            <person name="Uhl G."/>
            <person name="Kuss A.W."/>
            <person name="Jensen L."/>
            <person name="Jensen C."/>
            <person name="Gillespie R.G."/>
            <person name="Hoff K.J."/>
            <person name="Prost S."/>
        </authorList>
    </citation>
    <scope>NUCLEOTIDE SEQUENCE</scope>
</reference>
<dbReference type="GO" id="GO:0071897">
    <property type="term" value="P:DNA biosynthetic process"/>
    <property type="evidence" value="ECO:0007669"/>
    <property type="project" value="UniProtKB-ARBA"/>
</dbReference>
<dbReference type="PANTHER" id="PTHR33064">
    <property type="entry name" value="POL PROTEIN"/>
    <property type="match status" value="1"/>
</dbReference>
<dbReference type="Gene3D" id="3.10.10.10">
    <property type="entry name" value="HIV Type 1 Reverse Transcriptase, subunit A, domain 1"/>
    <property type="match status" value="1"/>
</dbReference>
<keyword evidence="4" id="KW-1185">Reference proteome</keyword>
<dbReference type="SUPFAM" id="SSF56672">
    <property type="entry name" value="DNA/RNA polymerases"/>
    <property type="match status" value="1"/>
</dbReference>
<evidence type="ECO:0000313" key="4">
    <source>
        <dbReference type="Proteomes" id="UP000807504"/>
    </source>
</evidence>
<evidence type="ECO:0000259" key="2">
    <source>
        <dbReference type="Pfam" id="PF17919"/>
    </source>
</evidence>
<organism evidence="3 4">
    <name type="scientific">Argiope bruennichi</name>
    <name type="common">Wasp spider</name>
    <name type="synonym">Aranea bruennichi</name>
    <dbReference type="NCBI Taxonomy" id="94029"/>
    <lineage>
        <taxon>Eukaryota</taxon>
        <taxon>Metazoa</taxon>
        <taxon>Ecdysozoa</taxon>
        <taxon>Arthropoda</taxon>
        <taxon>Chelicerata</taxon>
        <taxon>Arachnida</taxon>
        <taxon>Araneae</taxon>
        <taxon>Araneomorphae</taxon>
        <taxon>Entelegynae</taxon>
        <taxon>Araneoidea</taxon>
        <taxon>Araneidae</taxon>
        <taxon>Argiope</taxon>
    </lineage>
</organism>
<dbReference type="InterPro" id="IPR043502">
    <property type="entry name" value="DNA/RNA_pol_sf"/>
</dbReference>
<protein>
    <submittedName>
        <fullName evidence="3">Retrovirus-related Pol polyprotein like</fullName>
    </submittedName>
</protein>
<dbReference type="AlphaFoldDB" id="A0A8T0EFC0"/>
<feature type="region of interest" description="Disordered" evidence="1">
    <location>
        <begin position="407"/>
        <end position="458"/>
    </location>
</feature>
<reference evidence="3" key="2">
    <citation type="submission" date="2020-06" db="EMBL/GenBank/DDBJ databases">
        <authorList>
            <person name="Sheffer M."/>
        </authorList>
    </citation>
    <scope>NUCLEOTIDE SEQUENCE</scope>
</reference>
<dbReference type="InterPro" id="IPR043128">
    <property type="entry name" value="Rev_trsase/Diguanyl_cyclase"/>
</dbReference>
<dbReference type="Pfam" id="PF17919">
    <property type="entry name" value="RT_RNaseH_2"/>
    <property type="match status" value="1"/>
</dbReference>
<sequence length="513" mass="58900">METWFLGLFSLAQSIFDSLGISFPVTIIPKFMLQESWNLGFKWEDALPEGLSKRFWNWLKGIKNLSEVKIPRWMKFSPGEEETVSLHVFCDVSAKAYATCIFLRVEVRDGPSVSAKPGRLAPDRLKIAKAEFQRMIHLGHMRPSKSAYSSPLHMVPKKGSIESYLENLQENLGKAHGIAMENAEKNQQNMQEDKTCEHVRRPSRLANYYRDYIPNFSSLVLPLTNLTKKNVPNKISWAKEQEQAFQILKEELVKMPSLYNPQLDKPFQLYTDASATAVGACLAQIGDDGKEKTPLHFQQEIDFQLKHGLGYYRERSLPRTGGHEEIRHMDNMCRYSSYPRPQRYLTQQTPHSAKLTQCSLALQRYDVIISYRKGDKDGYMIEDRISIIELKGCKNQKAVELSWTLAKNQESSSEPSTESEEESEQPVIPSTPKPDISEREGTSNNNQTSDKVIWERRAVPRKDKSRTDIYYYVQGSKARLHCHKDVVEYYNFRQDNAVDDVNPLQVSIASENG</sequence>
<dbReference type="Pfam" id="PF05380">
    <property type="entry name" value="Peptidase_A17"/>
    <property type="match status" value="1"/>
</dbReference>
<dbReference type="EMBL" id="JABXBU010002228">
    <property type="protein sequence ID" value="KAF8771822.1"/>
    <property type="molecule type" value="Genomic_DNA"/>
</dbReference>
<accession>A0A8T0EFC0</accession>
<evidence type="ECO:0000313" key="3">
    <source>
        <dbReference type="EMBL" id="KAF8771822.1"/>
    </source>
</evidence>
<proteinExistence type="predicted"/>
<dbReference type="Proteomes" id="UP000807504">
    <property type="component" value="Unassembled WGS sequence"/>
</dbReference>
<dbReference type="Gene3D" id="3.30.70.270">
    <property type="match status" value="1"/>
</dbReference>